<evidence type="ECO:0000256" key="10">
    <source>
        <dbReference type="ARBA" id="ARBA00022833"/>
    </source>
</evidence>
<keyword evidence="8 14" id="KW-0863">Zinc-finger</keyword>
<evidence type="ECO:0000256" key="6">
    <source>
        <dbReference type="ARBA" id="ARBA00022692"/>
    </source>
</evidence>
<dbReference type="Pfam" id="PF13639">
    <property type="entry name" value="zf-RING_2"/>
    <property type="match status" value="1"/>
</dbReference>
<sequence>MAASDNSPINFPQHRSLKRTALLALLLFMASLPAATAQPPALPRLATNNGAPYNPTVSPTLSIIIIVFIGALCVLIFFFIYIRCCIGGHRSLVTPAAITLPQHRGQIRGLDSALLETFPTMVYSDVKGHKLGKELLECAVCLCEFEDDDILRLLPICSHVFHRNCIDVWLDSHVTCPVCRSNLAADPFPETDHATIAVDQEGDLTDLVRIGSQRRLRSGSVRGVPMGSVSRADWEAVVAGGDGRFRLQLPEDVRREILEAGRLRRSASMGFFAARREGSSRRGYRDGRVGVWRSLRLVQSARWPILGRNASARGREVEVEGSVRGDWKVGRLASIKSSFGIINGGGDGGKSGGDVGSVDGGESRMKPSDGDASTAAYPQNIELKFDPQDAQLNHSLSSASVESERWNCGRWNCDAGSDAKGEITGRARMRKAETRGGLGH</sequence>
<dbReference type="AlphaFoldDB" id="A0AAV7G910"/>
<dbReference type="EC" id="2.3.2.27" evidence="4"/>
<dbReference type="SUPFAM" id="SSF57850">
    <property type="entry name" value="RING/U-box"/>
    <property type="match status" value="1"/>
</dbReference>
<evidence type="ECO:0000256" key="7">
    <source>
        <dbReference type="ARBA" id="ARBA00022723"/>
    </source>
</evidence>
<feature type="compositionally biased region" description="Gly residues" evidence="15">
    <location>
        <begin position="343"/>
        <end position="359"/>
    </location>
</feature>
<name>A0AAV7G910_DENCH</name>
<dbReference type="InterPro" id="IPR001841">
    <property type="entry name" value="Znf_RING"/>
</dbReference>
<evidence type="ECO:0000256" key="17">
    <source>
        <dbReference type="SAM" id="SignalP"/>
    </source>
</evidence>
<comment type="caution">
    <text evidence="19">The sequence shown here is derived from an EMBL/GenBank/DDBJ whole genome shotgun (WGS) entry which is preliminary data.</text>
</comment>
<comment type="pathway">
    <text evidence="3">Protein modification; protein ubiquitination.</text>
</comment>
<reference evidence="19 20" key="1">
    <citation type="journal article" date="2021" name="Hortic Res">
        <title>Chromosome-scale assembly of the Dendrobium chrysotoxum genome enhances the understanding of orchid evolution.</title>
        <authorList>
            <person name="Zhang Y."/>
            <person name="Zhang G.Q."/>
            <person name="Zhang D."/>
            <person name="Liu X.D."/>
            <person name="Xu X.Y."/>
            <person name="Sun W.H."/>
            <person name="Yu X."/>
            <person name="Zhu X."/>
            <person name="Wang Z.W."/>
            <person name="Zhao X."/>
            <person name="Zhong W.Y."/>
            <person name="Chen H."/>
            <person name="Yin W.L."/>
            <person name="Huang T."/>
            <person name="Niu S.C."/>
            <person name="Liu Z.J."/>
        </authorList>
    </citation>
    <scope>NUCLEOTIDE SEQUENCE [LARGE SCALE GENOMIC DNA]</scope>
    <source>
        <strain evidence="19">Lindl</strain>
    </source>
</reference>
<evidence type="ECO:0000256" key="5">
    <source>
        <dbReference type="ARBA" id="ARBA00022679"/>
    </source>
</evidence>
<keyword evidence="12 16" id="KW-0472">Membrane</keyword>
<protein>
    <recommendedName>
        <fullName evidence="4">RING-type E3 ubiquitin transferase</fullName>
        <ecNumber evidence="4">2.3.2.27</ecNumber>
    </recommendedName>
</protein>
<evidence type="ECO:0000256" key="2">
    <source>
        <dbReference type="ARBA" id="ARBA00004167"/>
    </source>
</evidence>
<dbReference type="Proteomes" id="UP000775213">
    <property type="component" value="Unassembled WGS sequence"/>
</dbReference>
<dbReference type="Gene3D" id="3.30.40.10">
    <property type="entry name" value="Zinc/RING finger domain, C3HC4 (zinc finger)"/>
    <property type="match status" value="1"/>
</dbReference>
<feature type="signal peptide" evidence="17">
    <location>
        <begin position="1"/>
        <end position="37"/>
    </location>
</feature>
<evidence type="ECO:0000256" key="15">
    <source>
        <dbReference type="SAM" id="MobiDB-lite"/>
    </source>
</evidence>
<dbReference type="GO" id="GO:0008270">
    <property type="term" value="F:zinc ion binding"/>
    <property type="evidence" value="ECO:0007669"/>
    <property type="project" value="UniProtKB-KW"/>
</dbReference>
<dbReference type="PANTHER" id="PTHR14155:SF263">
    <property type="entry name" value="E3 UBIQUITIN-PROTEIN LIGASE ATL6"/>
    <property type="match status" value="1"/>
</dbReference>
<keyword evidence="20" id="KW-1185">Reference proteome</keyword>
<dbReference type="FunFam" id="3.30.40.10:FF:000187">
    <property type="entry name" value="E3 ubiquitin-protein ligase ATL6"/>
    <property type="match status" value="1"/>
</dbReference>
<organism evidence="19 20">
    <name type="scientific">Dendrobium chrysotoxum</name>
    <name type="common">Orchid</name>
    <dbReference type="NCBI Taxonomy" id="161865"/>
    <lineage>
        <taxon>Eukaryota</taxon>
        <taxon>Viridiplantae</taxon>
        <taxon>Streptophyta</taxon>
        <taxon>Embryophyta</taxon>
        <taxon>Tracheophyta</taxon>
        <taxon>Spermatophyta</taxon>
        <taxon>Magnoliopsida</taxon>
        <taxon>Liliopsida</taxon>
        <taxon>Asparagales</taxon>
        <taxon>Orchidaceae</taxon>
        <taxon>Epidendroideae</taxon>
        <taxon>Malaxideae</taxon>
        <taxon>Dendrobiinae</taxon>
        <taxon>Dendrobium</taxon>
    </lineage>
</organism>
<keyword evidence="11 16" id="KW-1133">Transmembrane helix</keyword>
<feature type="transmembrane region" description="Helical" evidence="16">
    <location>
        <begin position="61"/>
        <end position="82"/>
    </location>
</feature>
<comment type="subcellular location">
    <subcellularLocation>
        <location evidence="2">Membrane</location>
        <topology evidence="2">Single-pass membrane protein</topology>
    </subcellularLocation>
</comment>
<gene>
    <name evidence="19" type="ORF">IEQ34_019949</name>
</gene>
<comment type="catalytic activity">
    <reaction evidence="1">
        <text>S-ubiquitinyl-[E2 ubiquitin-conjugating enzyme]-L-cysteine + [acceptor protein]-L-lysine = [E2 ubiquitin-conjugating enzyme]-L-cysteine + N(6)-ubiquitinyl-[acceptor protein]-L-lysine.</text>
        <dbReference type="EC" id="2.3.2.27"/>
    </reaction>
</comment>
<dbReference type="EMBL" id="JAGFBR010000017">
    <property type="protein sequence ID" value="KAH0452650.1"/>
    <property type="molecule type" value="Genomic_DNA"/>
</dbReference>
<dbReference type="CDD" id="cd16461">
    <property type="entry name" value="RING-H2_EL5-like"/>
    <property type="match status" value="1"/>
</dbReference>
<comment type="similarity">
    <text evidence="13">Belongs to the RING-type zinc finger family. ATL subfamily.</text>
</comment>
<feature type="domain" description="RING-type" evidence="18">
    <location>
        <begin position="138"/>
        <end position="180"/>
    </location>
</feature>
<accession>A0AAV7G910</accession>
<evidence type="ECO:0000256" key="9">
    <source>
        <dbReference type="ARBA" id="ARBA00022786"/>
    </source>
</evidence>
<evidence type="ECO:0000313" key="20">
    <source>
        <dbReference type="Proteomes" id="UP000775213"/>
    </source>
</evidence>
<dbReference type="InterPro" id="IPR013083">
    <property type="entry name" value="Znf_RING/FYVE/PHD"/>
</dbReference>
<proteinExistence type="inferred from homology"/>
<evidence type="ECO:0000256" key="1">
    <source>
        <dbReference type="ARBA" id="ARBA00000900"/>
    </source>
</evidence>
<keyword evidence="17" id="KW-0732">Signal</keyword>
<evidence type="ECO:0000313" key="19">
    <source>
        <dbReference type="EMBL" id="KAH0452650.1"/>
    </source>
</evidence>
<keyword evidence="9" id="KW-0833">Ubl conjugation pathway</keyword>
<dbReference type="GO" id="GO:0061630">
    <property type="term" value="F:ubiquitin protein ligase activity"/>
    <property type="evidence" value="ECO:0007669"/>
    <property type="project" value="UniProtKB-EC"/>
</dbReference>
<evidence type="ECO:0000256" key="13">
    <source>
        <dbReference type="ARBA" id="ARBA00024209"/>
    </source>
</evidence>
<evidence type="ECO:0000256" key="4">
    <source>
        <dbReference type="ARBA" id="ARBA00012483"/>
    </source>
</evidence>
<evidence type="ECO:0000256" key="8">
    <source>
        <dbReference type="ARBA" id="ARBA00022771"/>
    </source>
</evidence>
<evidence type="ECO:0000256" key="16">
    <source>
        <dbReference type="SAM" id="Phobius"/>
    </source>
</evidence>
<evidence type="ECO:0000256" key="14">
    <source>
        <dbReference type="PROSITE-ProRule" id="PRU00175"/>
    </source>
</evidence>
<evidence type="ECO:0000259" key="18">
    <source>
        <dbReference type="PROSITE" id="PS50089"/>
    </source>
</evidence>
<keyword evidence="6 16" id="KW-0812">Transmembrane</keyword>
<keyword evidence="10" id="KW-0862">Zinc</keyword>
<evidence type="ECO:0000256" key="11">
    <source>
        <dbReference type="ARBA" id="ARBA00022989"/>
    </source>
</evidence>
<evidence type="ECO:0000256" key="12">
    <source>
        <dbReference type="ARBA" id="ARBA00023136"/>
    </source>
</evidence>
<keyword evidence="7" id="KW-0479">Metal-binding</keyword>
<feature type="region of interest" description="Disordered" evidence="15">
    <location>
        <begin position="343"/>
        <end position="374"/>
    </location>
</feature>
<dbReference type="GO" id="GO:0016020">
    <property type="term" value="C:membrane"/>
    <property type="evidence" value="ECO:0007669"/>
    <property type="project" value="UniProtKB-SubCell"/>
</dbReference>
<feature type="chain" id="PRO_5043339069" description="RING-type E3 ubiquitin transferase" evidence="17">
    <location>
        <begin position="38"/>
        <end position="440"/>
    </location>
</feature>
<keyword evidence="5" id="KW-0808">Transferase</keyword>
<dbReference type="SMART" id="SM00184">
    <property type="entry name" value="RING"/>
    <property type="match status" value="1"/>
</dbReference>
<dbReference type="InterPro" id="IPR053238">
    <property type="entry name" value="RING-H2_zinc_finger"/>
</dbReference>
<dbReference type="PROSITE" id="PS50089">
    <property type="entry name" value="ZF_RING_2"/>
    <property type="match status" value="1"/>
</dbReference>
<evidence type="ECO:0000256" key="3">
    <source>
        <dbReference type="ARBA" id="ARBA00004906"/>
    </source>
</evidence>
<dbReference type="PANTHER" id="PTHR14155">
    <property type="entry name" value="RING FINGER DOMAIN-CONTAINING"/>
    <property type="match status" value="1"/>
</dbReference>